<evidence type="ECO:0000259" key="1">
    <source>
        <dbReference type="Pfam" id="PF23927"/>
    </source>
</evidence>
<dbReference type="InterPro" id="IPR055689">
    <property type="entry name" value="DUF7265"/>
</dbReference>
<evidence type="ECO:0000313" key="2">
    <source>
        <dbReference type="EMBL" id="QDB73836.1"/>
    </source>
</evidence>
<feature type="domain" description="DUF7265" evidence="1">
    <location>
        <begin position="56"/>
        <end position="140"/>
    </location>
</feature>
<accession>A0A4Y5TYV6</accession>
<proteinExistence type="predicted"/>
<protein>
    <recommendedName>
        <fullName evidence="1">DUF7265 domain-containing protein</fullName>
    </recommendedName>
</protein>
<organism evidence="2 3">
    <name type="scientific">Aeromonas phage 2_D05</name>
    <dbReference type="NCBI Taxonomy" id="2588098"/>
    <lineage>
        <taxon>Viruses</taxon>
        <taxon>Duplodnaviria</taxon>
        <taxon>Heunggongvirae</taxon>
        <taxon>Uroviricota</taxon>
        <taxon>Caudoviricetes</taxon>
        <taxon>Kunmingvirus</taxon>
        <taxon>Kunmingvirus kv2D05</taxon>
    </lineage>
</organism>
<gene>
    <name evidence="2" type="ORF">2D05_005</name>
</gene>
<keyword evidence="3" id="KW-1185">Reference proteome</keyword>
<evidence type="ECO:0000313" key="3">
    <source>
        <dbReference type="Proteomes" id="UP000318122"/>
    </source>
</evidence>
<dbReference type="Pfam" id="PF23927">
    <property type="entry name" value="DUF7265"/>
    <property type="match status" value="1"/>
</dbReference>
<name>A0A4Y5TYV6_9CAUD</name>
<dbReference type="Proteomes" id="UP000318122">
    <property type="component" value="Segment"/>
</dbReference>
<dbReference type="EMBL" id="MK804891">
    <property type="protein sequence ID" value="QDB73836.1"/>
    <property type="molecule type" value="Genomic_DNA"/>
</dbReference>
<sequence>MRWYYWISVRAFCWRQIKEAFMANERWPVLTPAGSEVLPVVSATLYTGDMSASSASRCQVYVEFFSDAAGLVPVTPTAGLMSAEVSPMGSGWMASSNHNVINASEAGVSATYEPPYFEGRAKQGRITLSGITGAVTARVTFWRY</sequence>
<reference evidence="2 3" key="1">
    <citation type="submission" date="2019-04" db="EMBL/GenBank/DDBJ databases">
        <title>Nine Novel Phages from a Plateau Lake in Southwest China Provide Insights into Aeromonas Phage Diversity.</title>
        <authorList>
            <person name="Xiao W."/>
        </authorList>
    </citation>
    <scope>NUCLEOTIDE SEQUENCE [LARGE SCALE GENOMIC DNA]</scope>
</reference>